<comment type="subcellular location">
    <subcellularLocation>
        <location evidence="1">Cell membrane</location>
        <topology evidence="1">Multi-pass membrane protein</topology>
    </subcellularLocation>
</comment>
<name>A0A2W5RR72_ACIJO</name>
<feature type="transmembrane region" description="Helical" evidence="8">
    <location>
        <begin position="184"/>
        <end position="202"/>
    </location>
</feature>
<evidence type="ECO:0000313" key="9">
    <source>
        <dbReference type="EMBL" id="PZQ89345.1"/>
    </source>
</evidence>
<evidence type="ECO:0000256" key="7">
    <source>
        <dbReference type="ARBA" id="ARBA00023136"/>
    </source>
</evidence>
<feature type="transmembrane region" description="Helical" evidence="8">
    <location>
        <begin position="275"/>
        <end position="293"/>
    </location>
</feature>
<dbReference type="SUPFAM" id="SSF103481">
    <property type="entry name" value="Multidrug resistance efflux transporter EmrE"/>
    <property type="match status" value="1"/>
</dbReference>
<keyword evidence="7 8" id="KW-0472">Membrane</keyword>
<dbReference type="Proteomes" id="UP000249282">
    <property type="component" value="Unassembled WGS sequence"/>
</dbReference>
<feature type="transmembrane region" description="Helical" evidence="8">
    <location>
        <begin position="155"/>
        <end position="172"/>
    </location>
</feature>
<dbReference type="AlphaFoldDB" id="A0A2W5RR72"/>
<keyword evidence="6 8" id="KW-1133">Transmembrane helix</keyword>
<accession>A0A2W5RR72</accession>
<organism evidence="9 10">
    <name type="scientific">Acinetobacter johnsonii</name>
    <dbReference type="NCBI Taxonomy" id="40214"/>
    <lineage>
        <taxon>Bacteria</taxon>
        <taxon>Pseudomonadati</taxon>
        <taxon>Pseudomonadota</taxon>
        <taxon>Gammaproteobacteria</taxon>
        <taxon>Moraxellales</taxon>
        <taxon>Moraxellaceae</taxon>
        <taxon>Acinetobacter</taxon>
    </lineage>
</organism>
<feature type="transmembrane region" description="Helical" evidence="8">
    <location>
        <begin position="214"/>
        <end position="232"/>
    </location>
</feature>
<dbReference type="InterPro" id="IPR037185">
    <property type="entry name" value="EmrE-like"/>
</dbReference>
<dbReference type="GO" id="GO:0005886">
    <property type="term" value="C:plasma membrane"/>
    <property type="evidence" value="ECO:0007669"/>
    <property type="project" value="UniProtKB-SubCell"/>
</dbReference>
<evidence type="ECO:0000256" key="5">
    <source>
        <dbReference type="ARBA" id="ARBA00022692"/>
    </source>
</evidence>
<sequence>MSTHPNTALGISLNITASVLFALMFAYTSLLGTLAGTEIYGWRIVLTIPCLTLFIWLKGNSSQVVVIYRRFHQERFFFLTRILSSFLIGIQLWLFMWAPSHGYGLDVSLGYFMMPISMVIVGRIAFKERMSRFQQLSCIFAVLGILNLLAISQTLSWPTLLICLGYPIYFWLRQKTETNNIGGLWFDMILSLPVCIFFIMQGSIVTESLSESSHMLWLISGLGLISALALAFQSLSAPHLNLSLFGLLVYVEPILLVAVSIALGESITSAEWPTYIAIWLAVFTLMLEGLRSFKKNRKLATY</sequence>
<keyword evidence="4" id="KW-1003">Cell membrane</keyword>
<feature type="transmembrane region" description="Helical" evidence="8">
    <location>
        <begin position="78"/>
        <end position="97"/>
    </location>
</feature>
<dbReference type="NCBIfam" id="TIGR00688">
    <property type="entry name" value="rarD"/>
    <property type="match status" value="1"/>
</dbReference>
<evidence type="ECO:0000256" key="6">
    <source>
        <dbReference type="ARBA" id="ARBA00022989"/>
    </source>
</evidence>
<feature type="transmembrane region" description="Helical" evidence="8">
    <location>
        <begin position="244"/>
        <end position="263"/>
    </location>
</feature>
<evidence type="ECO:0000256" key="1">
    <source>
        <dbReference type="ARBA" id="ARBA00004651"/>
    </source>
</evidence>
<feature type="transmembrane region" description="Helical" evidence="8">
    <location>
        <begin position="133"/>
        <end position="149"/>
    </location>
</feature>
<protein>
    <submittedName>
        <fullName evidence="9">EamA family transporter RarD</fullName>
    </submittedName>
</protein>
<reference evidence="9 10" key="1">
    <citation type="submission" date="2017-11" db="EMBL/GenBank/DDBJ databases">
        <title>Infants hospitalized years apart are colonized by the same room-sourced microbial strains.</title>
        <authorList>
            <person name="Brooks B."/>
            <person name="Olm M.R."/>
            <person name="Firek B.A."/>
            <person name="Baker R."/>
            <person name="Thomas B.C."/>
            <person name="Morowitz M.J."/>
            <person name="Banfield J.F."/>
        </authorList>
    </citation>
    <scope>NUCLEOTIDE SEQUENCE [LARGE SCALE GENOMIC DNA]</scope>
    <source>
        <strain evidence="9">S2_003_000_R3_20</strain>
    </source>
</reference>
<dbReference type="EMBL" id="QFQJ01000044">
    <property type="protein sequence ID" value="PZQ89345.1"/>
    <property type="molecule type" value="Genomic_DNA"/>
</dbReference>
<comment type="caution">
    <text evidence="9">The sequence shown here is derived from an EMBL/GenBank/DDBJ whole genome shotgun (WGS) entry which is preliminary data.</text>
</comment>
<feature type="transmembrane region" description="Helical" evidence="8">
    <location>
        <begin position="109"/>
        <end position="126"/>
    </location>
</feature>
<evidence type="ECO:0000313" key="10">
    <source>
        <dbReference type="Proteomes" id="UP000249282"/>
    </source>
</evidence>
<evidence type="ECO:0000256" key="2">
    <source>
        <dbReference type="ARBA" id="ARBA00007362"/>
    </source>
</evidence>
<proteinExistence type="inferred from homology"/>
<dbReference type="InterPro" id="IPR004626">
    <property type="entry name" value="RarD"/>
</dbReference>
<feature type="transmembrane region" description="Helical" evidence="8">
    <location>
        <begin position="7"/>
        <end position="27"/>
    </location>
</feature>
<evidence type="ECO:0000256" key="8">
    <source>
        <dbReference type="SAM" id="Phobius"/>
    </source>
</evidence>
<evidence type="ECO:0000256" key="4">
    <source>
        <dbReference type="ARBA" id="ARBA00022475"/>
    </source>
</evidence>
<keyword evidence="3" id="KW-0813">Transport</keyword>
<feature type="transmembrane region" description="Helical" evidence="8">
    <location>
        <begin position="39"/>
        <end position="57"/>
    </location>
</feature>
<evidence type="ECO:0000256" key="3">
    <source>
        <dbReference type="ARBA" id="ARBA00022448"/>
    </source>
</evidence>
<keyword evidence="5 8" id="KW-0812">Transmembrane</keyword>
<gene>
    <name evidence="9" type="primary">rarD</name>
    <name evidence="9" type="ORF">DI542_09215</name>
</gene>
<comment type="similarity">
    <text evidence="2">Belongs to the EamA transporter family.</text>
</comment>